<keyword evidence="9 17" id="KW-0862">Zinc</keyword>
<dbReference type="AlphaFoldDB" id="A0A6A4X5K5"/>
<dbReference type="InterPro" id="IPR034016">
    <property type="entry name" value="M1_APN-typ"/>
</dbReference>
<dbReference type="PRINTS" id="PR00756">
    <property type="entry name" value="ALADIPTASE"/>
</dbReference>
<dbReference type="GO" id="GO:0006508">
    <property type="term" value="P:proteolysis"/>
    <property type="evidence" value="ECO:0007669"/>
    <property type="project" value="UniProtKB-KW"/>
</dbReference>
<comment type="subcellular location">
    <subcellularLocation>
        <location evidence="2">Cell membrane</location>
        <topology evidence="2">Lipid-anchor</topology>
        <topology evidence="2">GPI-anchor</topology>
    </subcellularLocation>
    <subcellularLocation>
        <location evidence="1">Membrane</location>
        <topology evidence="1">Single-pass type II membrane protein</topology>
    </subcellularLocation>
</comment>
<dbReference type="Gene3D" id="2.60.40.1730">
    <property type="entry name" value="tricorn interacting facor f3 domain"/>
    <property type="match status" value="1"/>
</dbReference>
<dbReference type="EMBL" id="VIIS01000242">
    <property type="protein sequence ID" value="KAF0311370.1"/>
    <property type="molecule type" value="Genomic_DNA"/>
</dbReference>
<dbReference type="SUPFAM" id="SSF55486">
    <property type="entry name" value="Metalloproteases ('zincins'), catalytic domain"/>
    <property type="match status" value="1"/>
</dbReference>
<keyword evidence="8 19" id="KW-0378">Hydrolase</keyword>
<feature type="domain" description="Peptidase M1 membrane alanine aminopeptidase" evidence="20">
    <location>
        <begin position="319"/>
        <end position="541"/>
    </location>
</feature>
<dbReference type="GO" id="GO:0005737">
    <property type="term" value="C:cytoplasm"/>
    <property type="evidence" value="ECO:0007669"/>
    <property type="project" value="TreeGrafter"/>
</dbReference>
<keyword evidence="12 19" id="KW-0482">Metalloprotease</keyword>
<dbReference type="EC" id="3.4.11.-" evidence="19"/>
<evidence type="ECO:0000256" key="4">
    <source>
        <dbReference type="ARBA" id="ARBA00022475"/>
    </source>
</evidence>
<evidence type="ECO:0000256" key="11">
    <source>
        <dbReference type="ARBA" id="ARBA00022989"/>
    </source>
</evidence>
<dbReference type="Gene3D" id="1.25.50.20">
    <property type="match status" value="1"/>
</dbReference>
<evidence type="ECO:0000313" key="23">
    <source>
        <dbReference type="EMBL" id="KAF0311370.1"/>
    </source>
</evidence>
<sequence>MPPAEQLTEEPHQVSFTRRSGVLLTWRRGLLLLLLLATCLLATGLLVHHLGTPAVGATSEARAAPVVSDETAAADRPAPDIRLPRHLVPLAYQLRTLPLFEEGNFSFSGEVTVTLRADAAGDNVTLHVSQLLVSDDSVAVTDVTDDRQVPVVRLVHDVEREFLVVVLAEPVVPGHNYSVSVRFSGTLNDKLAGFYRSSYTTAEGEKRWMAVTQFSPNDARKAFPCLDEPALKATFEITLGRHKNMTAISNMPLSTTEPNPERVDFVWDTFERSLPMSTYVVGFIVTDMTHRVADPALSDTHFRVWSQPAAINHTEYARKIGPTILEFFEDFFQIDFPLPKLDMAAIPDFPFGGMENWGLITYRETSMLYDPEVSSEANKKRVADVVSHELAHQWFGDLATPSWWTDLWLKEGFASYMGVMGTQEVEPTWRAMDQMVTNELQGVMTVDALRSSHAISIPVQHPDDIGQIFDKISYDKGNSIIRMLDHMLTRKTLRGALTNYLTAMQYRAATQDDLWRFLTEQAHRDGTLPDDVTVKQVMDTWTLQMGFPLVTVVRNYGKRSAQMTQLVDDALDLARAGQLSYSTALSLVSYLERERDFLPWDAAFNNLGFLNTQLRRTAGYGAFQKFVLKLIGPLYDRIGFEERPSDSHIDHLTRNHVVVWACSMGHPDCISKAVSMFKRWMEDPDNASIIPVNIRSSVFCTALHDGGLTEWEFVWRRFNESNVESERQKLLKALACTNKIWLLNRMLGWLTASDSGLRVHHGLMAFKAVSSTTVGRYVAWDFMRNSFTDIVEM</sequence>
<evidence type="ECO:0000256" key="6">
    <source>
        <dbReference type="ARBA" id="ARBA00022692"/>
    </source>
</evidence>
<dbReference type="GO" id="GO:0005886">
    <property type="term" value="C:plasma membrane"/>
    <property type="evidence" value="ECO:0007669"/>
    <property type="project" value="UniProtKB-SubCell"/>
</dbReference>
<feature type="site" description="Transition state stabilizer" evidence="18">
    <location>
        <position position="474"/>
    </location>
</feature>
<keyword evidence="15" id="KW-0325">Glycoprotein</keyword>
<name>A0A6A4X5K5_AMPAM</name>
<protein>
    <recommendedName>
        <fullName evidence="19">Aminopeptidase</fullName>
        <ecNumber evidence="19">3.4.11.-</ecNumber>
    </recommendedName>
</protein>
<evidence type="ECO:0000256" key="18">
    <source>
        <dbReference type="PIRSR" id="PIRSR634016-4"/>
    </source>
</evidence>
<evidence type="ECO:0000259" key="20">
    <source>
        <dbReference type="Pfam" id="PF01433"/>
    </source>
</evidence>
<dbReference type="OrthoDB" id="6750768at2759"/>
<proteinExistence type="inferred from homology"/>
<comment type="caution">
    <text evidence="23">The sequence shown here is derived from an EMBL/GenBank/DDBJ whole genome shotgun (WGS) entry which is preliminary data.</text>
</comment>
<reference evidence="23 24" key="1">
    <citation type="submission" date="2019-07" db="EMBL/GenBank/DDBJ databases">
        <title>Draft genome assembly of a fouling barnacle, Amphibalanus amphitrite (Darwin, 1854): The first reference genome for Thecostraca.</title>
        <authorList>
            <person name="Kim W."/>
        </authorList>
    </citation>
    <scope>NUCLEOTIDE SEQUENCE [LARGE SCALE GENOMIC DNA]</scope>
    <source>
        <strain evidence="23">SNU_AA5</strain>
        <tissue evidence="23">Soma without cirri and trophi</tissue>
    </source>
</reference>
<keyword evidence="24" id="KW-1185">Reference proteome</keyword>
<evidence type="ECO:0000256" key="1">
    <source>
        <dbReference type="ARBA" id="ARBA00004606"/>
    </source>
</evidence>
<evidence type="ECO:0000256" key="14">
    <source>
        <dbReference type="ARBA" id="ARBA00023157"/>
    </source>
</evidence>
<evidence type="ECO:0000256" key="10">
    <source>
        <dbReference type="ARBA" id="ARBA00022968"/>
    </source>
</evidence>
<keyword evidence="6" id="KW-0812">Transmembrane</keyword>
<keyword evidence="7 17" id="KW-0479">Metal-binding</keyword>
<dbReference type="GO" id="GO:0070006">
    <property type="term" value="F:metalloaminopeptidase activity"/>
    <property type="evidence" value="ECO:0007669"/>
    <property type="project" value="TreeGrafter"/>
</dbReference>
<dbReference type="CDD" id="cd09601">
    <property type="entry name" value="M1_APN-Q_like"/>
    <property type="match status" value="1"/>
</dbReference>
<dbReference type="Gene3D" id="1.10.390.10">
    <property type="entry name" value="Neutral Protease Domain 2"/>
    <property type="match status" value="1"/>
</dbReference>
<dbReference type="InterPro" id="IPR001930">
    <property type="entry name" value="Peptidase_M1"/>
</dbReference>
<dbReference type="InterPro" id="IPR024571">
    <property type="entry name" value="ERAP1-like_C_dom"/>
</dbReference>
<dbReference type="GO" id="GO:0005615">
    <property type="term" value="C:extracellular space"/>
    <property type="evidence" value="ECO:0007669"/>
    <property type="project" value="TreeGrafter"/>
</dbReference>
<evidence type="ECO:0000256" key="2">
    <source>
        <dbReference type="ARBA" id="ARBA00004609"/>
    </source>
</evidence>
<dbReference type="InterPro" id="IPR045357">
    <property type="entry name" value="Aminopeptidase_N-like_N"/>
</dbReference>
<keyword evidence="13" id="KW-0472">Membrane</keyword>
<gene>
    <name evidence="23" type="primary">ANPEP_5</name>
    <name evidence="23" type="ORF">FJT64_017823</name>
</gene>
<keyword evidence="5 19" id="KW-0645">Protease</keyword>
<comment type="cofactor">
    <cofactor evidence="17 19">
        <name>Zn(2+)</name>
        <dbReference type="ChEBI" id="CHEBI:29105"/>
    </cofactor>
    <text evidence="17 19">Binds 1 zinc ion per subunit.</text>
</comment>
<evidence type="ECO:0000256" key="7">
    <source>
        <dbReference type="ARBA" id="ARBA00022723"/>
    </source>
</evidence>
<keyword evidence="10" id="KW-0735">Signal-anchor</keyword>
<evidence type="ECO:0000256" key="17">
    <source>
        <dbReference type="PIRSR" id="PIRSR634016-3"/>
    </source>
</evidence>
<keyword evidence="4" id="KW-1003">Cell membrane</keyword>
<dbReference type="Pfam" id="PF11838">
    <property type="entry name" value="ERAP1_C"/>
    <property type="match status" value="1"/>
</dbReference>
<dbReference type="GO" id="GO:0043171">
    <property type="term" value="P:peptide catabolic process"/>
    <property type="evidence" value="ECO:0007669"/>
    <property type="project" value="TreeGrafter"/>
</dbReference>
<comment type="similarity">
    <text evidence="3 19">Belongs to the peptidase M1 family.</text>
</comment>
<dbReference type="InterPro" id="IPR014782">
    <property type="entry name" value="Peptidase_M1_dom"/>
</dbReference>
<dbReference type="PANTHER" id="PTHR11533:SF294">
    <property type="entry name" value="THYROTROPIN-RELEASING HORMONE-DEGRADING ECTOENZYME"/>
    <property type="match status" value="1"/>
</dbReference>
<evidence type="ECO:0000256" key="12">
    <source>
        <dbReference type="ARBA" id="ARBA00023049"/>
    </source>
</evidence>
<evidence type="ECO:0000256" key="16">
    <source>
        <dbReference type="PIRSR" id="PIRSR634016-1"/>
    </source>
</evidence>
<feature type="active site" description="Proton acceptor" evidence="16">
    <location>
        <position position="389"/>
    </location>
</feature>
<evidence type="ECO:0000256" key="13">
    <source>
        <dbReference type="ARBA" id="ARBA00023136"/>
    </source>
</evidence>
<organism evidence="23 24">
    <name type="scientific">Amphibalanus amphitrite</name>
    <name type="common">Striped barnacle</name>
    <name type="synonym">Balanus amphitrite</name>
    <dbReference type="NCBI Taxonomy" id="1232801"/>
    <lineage>
        <taxon>Eukaryota</taxon>
        <taxon>Metazoa</taxon>
        <taxon>Ecdysozoa</taxon>
        <taxon>Arthropoda</taxon>
        <taxon>Crustacea</taxon>
        <taxon>Multicrustacea</taxon>
        <taxon>Cirripedia</taxon>
        <taxon>Thoracica</taxon>
        <taxon>Thoracicalcarea</taxon>
        <taxon>Balanomorpha</taxon>
        <taxon>Balanoidea</taxon>
        <taxon>Balanidae</taxon>
        <taxon>Amphibalaninae</taxon>
        <taxon>Amphibalanus</taxon>
    </lineage>
</organism>
<dbReference type="Proteomes" id="UP000440578">
    <property type="component" value="Unassembled WGS sequence"/>
</dbReference>
<evidence type="ECO:0000259" key="22">
    <source>
        <dbReference type="Pfam" id="PF17900"/>
    </source>
</evidence>
<evidence type="ECO:0000256" key="15">
    <source>
        <dbReference type="ARBA" id="ARBA00023180"/>
    </source>
</evidence>
<feature type="binding site" evidence="17">
    <location>
        <position position="388"/>
    </location>
    <ligand>
        <name>Zn(2+)</name>
        <dbReference type="ChEBI" id="CHEBI:29105"/>
        <note>catalytic</note>
    </ligand>
</feature>
<keyword evidence="11" id="KW-1133">Transmembrane helix</keyword>
<evidence type="ECO:0000256" key="8">
    <source>
        <dbReference type="ARBA" id="ARBA00022801"/>
    </source>
</evidence>
<dbReference type="FunFam" id="1.10.390.10:FF:000016">
    <property type="entry name" value="Glutamyl aminopeptidase"/>
    <property type="match status" value="1"/>
</dbReference>
<dbReference type="Pfam" id="PF17900">
    <property type="entry name" value="Peptidase_M1_N"/>
    <property type="match status" value="1"/>
</dbReference>
<dbReference type="GO" id="GO:0008270">
    <property type="term" value="F:zinc ion binding"/>
    <property type="evidence" value="ECO:0007669"/>
    <property type="project" value="UniProtKB-UniRule"/>
</dbReference>
<dbReference type="Pfam" id="PF01433">
    <property type="entry name" value="Peptidase_M1"/>
    <property type="match status" value="1"/>
</dbReference>
<keyword evidence="19 23" id="KW-0031">Aminopeptidase</keyword>
<evidence type="ECO:0000256" key="3">
    <source>
        <dbReference type="ARBA" id="ARBA00010136"/>
    </source>
</evidence>
<feature type="binding site" evidence="17">
    <location>
        <position position="411"/>
    </location>
    <ligand>
        <name>Zn(2+)</name>
        <dbReference type="ChEBI" id="CHEBI:29105"/>
        <note>catalytic</note>
    </ligand>
</feature>
<dbReference type="InterPro" id="IPR042097">
    <property type="entry name" value="Aminopeptidase_N-like_N_sf"/>
</dbReference>
<dbReference type="FunFam" id="1.25.50.20:FF:000001">
    <property type="entry name" value="Aminopeptidase"/>
    <property type="match status" value="1"/>
</dbReference>
<dbReference type="PANTHER" id="PTHR11533">
    <property type="entry name" value="PROTEASE M1 ZINC METALLOPROTEASE"/>
    <property type="match status" value="1"/>
</dbReference>
<dbReference type="InterPro" id="IPR050344">
    <property type="entry name" value="Peptidase_M1_aminopeptidases"/>
</dbReference>
<accession>A0A6A4X5K5</accession>
<keyword evidence="14" id="KW-1015">Disulfide bond</keyword>
<dbReference type="FunFam" id="2.60.40.1730:FF:000012">
    <property type="entry name" value="Aminopeptidase N"/>
    <property type="match status" value="1"/>
</dbReference>
<dbReference type="GO" id="GO:0042277">
    <property type="term" value="F:peptide binding"/>
    <property type="evidence" value="ECO:0007669"/>
    <property type="project" value="TreeGrafter"/>
</dbReference>
<evidence type="ECO:0000256" key="9">
    <source>
        <dbReference type="ARBA" id="ARBA00022833"/>
    </source>
</evidence>
<dbReference type="InterPro" id="IPR027268">
    <property type="entry name" value="Peptidase_M4/M1_CTD_sf"/>
</dbReference>
<feature type="binding site" evidence="17">
    <location>
        <position position="392"/>
    </location>
    <ligand>
        <name>Zn(2+)</name>
        <dbReference type="ChEBI" id="CHEBI:29105"/>
        <note>catalytic</note>
    </ligand>
</feature>
<feature type="domain" description="Aminopeptidase N-like N-terminal" evidence="22">
    <location>
        <begin position="88"/>
        <end position="280"/>
    </location>
</feature>
<dbReference type="SUPFAM" id="SSF63737">
    <property type="entry name" value="Leukotriene A4 hydrolase N-terminal domain"/>
    <property type="match status" value="1"/>
</dbReference>
<evidence type="ECO:0000259" key="21">
    <source>
        <dbReference type="Pfam" id="PF11838"/>
    </source>
</evidence>
<evidence type="ECO:0000313" key="24">
    <source>
        <dbReference type="Proteomes" id="UP000440578"/>
    </source>
</evidence>
<evidence type="ECO:0000256" key="19">
    <source>
        <dbReference type="RuleBase" id="RU364040"/>
    </source>
</evidence>
<evidence type="ECO:0000256" key="5">
    <source>
        <dbReference type="ARBA" id="ARBA00022670"/>
    </source>
</evidence>
<feature type="domain" description="ERAP1-like C-terminal" evidence="21">
    <location>
        <begin position="564"/>
        <end position="792"/>
    </location>
</feature>